<reference evidence="9 10" key="1">
    <citation type="journal article" date="2016" name="Nat. Commun.">
        <title>Thousands of microbial genomes shed light on interconnected biogeochemical processes in an aquifer system.</title>
        <authorList>
            <person name="Anantharaman K."/>
            <person name="Brown C.T."/>
            <person name="Hug L.A."/>
            <person name="Sharon I."/>
            <person name="Castelle C.J."/>
            <person name="Probst A.J."/>
            <person name="Thomas B.C."/>
            <person name="Singh A."/>
            <person name="Wilkins M.J."/>
            <person name="Karaoz U."/>
            <person name="Brodie E.L."/>
            <person name="Williams K.H."/>
            <person name="Hubbard S.S."/>
            <person name="Banfield J.F."/>
        </authorList>
    </citation>
    <scope>NUCLEOTIDE SEQUENCE [LARGE SCALE GENOMIC DNA]</scope>
</reference>
<dbReference type="Pfam" id="PF21694">
    <property type="entry name" value="DNA_pol3_delta_C"/>
    <property type="match status" value="1"/>
</dbReference>
<dbReference type="STRING" id="1802163.A2932_00990"/>
<comment type="caution">
    <text evidence="9">The sequence shown here is derived from an EMBL/GenBank/DDBJ whole genome shotgun (WGS) entry which is preliminary data.</text>
</comment>
<proteinExistence type="inferred from homology"/>
<dbReference type="PANTHER" id="PTHR34388:SF1">
    <property type="entry name" value="DNA POLYMERASE III SUBUNIT DELTA"/>
    <property type="match status" value="1"/>
</dbReference>
<dbReference type="AlphaFoldDB" id="A0A1G2HFK2"/>
<dbReference type="GO" id="GO:0003887">
    <property type="term" value="F:DNA-directed DNA polymerase activity"/>
    <property type="evidence" value="ECO:0007669"/>
    <property type="project" value="UniProtKB-KW"/>
</dbReference>
<evidence type="ECO:0000256" key="1">
    <source>
        <dbReference type="ARBA" id="ARBA00012417"/>
    </source>
</evidence>
<dbReference type="InterPro" id="IPR048466">
    <property type="entry name" value="DNA_pol3_delta-like_C"/>
</dbReference>
<dbReference type="EC" id="2.7.7.7" evidence="1"/>
<dbReference type="Gene3D" id="1.20.272.10">
    <property type="match status" value="1"/>
</dbReference>
<evidence type="ECO:0000256" key="6">
    <source>
        <dbReference type="ARBA" id="ARBA00034754"/>
    </source>
</evidence>
<evidence type="ECO:0000313" key="10">
    <source>
        <dbReference type="Proteomes" id="UP000179153"/>
    </source>
</evidence>
<dbReference type="GO" id="GO:0009360">
    <property type="term" value="C:DNA polymerase III complex"/>
    <property type="evidence" value="ECO:0007669"/>
    <property type="project" value="TreeGrafter"/>
</dbReference>
<sequence>MLIVLHGADTFRAQLKLNELVDAYRNKHGNLNNALSLEAEGLDFNELKNAIFAGSLFDDAKFVILKDLHKNNTLLDGFIENLLPKITREQQTVLLLFERVDIKKEKVFAPVLKMAAKTQEFEELSNTAAANWLVGQFPNLTKEAAVKLAKICGPDTARAFNEARKLNSFAAGRAPSQKDFKLLDITDEESHVFKVLDAVFSKRAGDAMLQLNLLWRAGEPPERVFAMLERQLEIVVFIKEQSEMGVYPVSMAKILGLHPYVVKKALPAADNFSWPRLRELYSRVCALDLKAKKGEIEPAFACELLSIAVAS</sequence>
<dbReference type="InterPro" id="IPR027417">
    <property type="entry name" value="P-loop_NTPase"/>
</dbReference>
<name>A0A1G2HFK2_9BACT</name>
<dbReference type="Proteomes" id="UP000179153">
    <property type="component" value="Unassembled WGS sequence"/>
</dbReference>
<evidence type="ECO:0000313" key="9">
    <source>
        <dbReference type="EMBL" id="OGZ61040.1"/>
    </source>
</evidence>
<keyword evidence="2" id="KW-0808">Transferase</keyword>
<dbReference type="SUPFAM" id="SSF48019">
    <property type="entry name" value="post-AAA+ oligomerization domain-like"/>
    <property type="match status" value="1"/>
</dbReference>
<keyword evidence="3" id="KW-0548">Nucleotidyltransferase</keyword>
<feature type="domain" description="DNA polymerase III delta subunit-like C-terminal" evidence="8">
    <location>
        <begin position="189"/>
        <end position="307"/>
    </location>
</feature>
<dbReference type="EMBL" id="MHOI01000031">
    <property type="protein sequence ID" value="OGZ61040.1"/>
    <property type="molecule type" value="Genomic_DNA"/>
</dbReference>
<organism evidence="9 10">
    <name type="scientific">Candidatus Spechtbacteria bacterium RIFCSPLOWO2_01_FULL_46_10</name>
    <dbReference type="NCBI Taxonomy" id="1802163"/>
    <lineage>
        <taxon>Bacteria</taxon>
        <taxon>Candidatus Spechtiibacteriota</taxon>
    </lineage>
</organism>
<comment type="similarity">
    <text evidence="6">Belongs to the DNA polymerase HolA subunit family.</text>
</comment>
<evidence type="ECO:0000256" key="5">
    <source>
        <dbReference type="ARBA" id="ARBA00022932"/>
    </source>
</evidence>
<evidence type="ECO:0000259" key="8">
    <source>
        <dbReference type="Pfam" id="PF21694"/>
    </source>
</evidence>
<dbReference type="PANTHER" id="PTHR34388">
    <property type="entry name" value="DNA POLYMERASE III SUBUNIT DELTA"/>
    <property type="match status" value="1"/>
</dbReference>
<gene>
    <name evidence="9" type="ORF">A2932_00990</name>
</gene>
<evidence type="ECO:0000256" key="3">
    <source>
        <dbReference type="ARBA" id="ARBA00022695"/>
    </source>
</evidence>
<dbReference type="InterPro" id="IPR008921">
    <property type="entry name" value="DNA_pol3_clamp-load_cplx_C"/>
</dbReference>
<dbReference type="Gene3D" id="3.40.50.300">
    <property type="entry name" value="P-loop containing nucleotide triphosphate hydrolases"/>
    <property type="match status" value="1"/>
</dbReference>
<accession>A0A1G2HFK2</accession>
<dbReference type="GO" id="GO:0006261">
    <property type="term" value="P:DNA-templated DNA replication"/>
    <property type="evidence" value="ECO:0007669"/>
    <property type="project" value="TreeGrafter"/>
</dbReference>
<dbReference type="NCBIfam" id="TIGR01128">
    <property type="entry name" value="holA"/>
    <property type="match status" value="1"/>
</dbReference>
<comment type="catalytic activity">
    <reaction evidence="7">
        <text>DNA(n) + a 2'-deoxyribonucleoside 5'-triphosphate = DNA(n+1) + diphosphate</text>
        <dbReference type="Rhea" id="RHEA:22508"/>
        <dbReference type="Rhea" id="RHEA-COMP:17339"/>
        <dbReference type="Rhea" id="RHEA-COMP:17340"/>
        <dbReference type="ChEBI" id="CHEBI:33019"/>
        <dbReference type="ChEBI" id="CHEBI:61560"/>
        <dbReference type="ChEBI" id="CHEBI:173112"/>
        <dbReference type="EC" id="2.7.7.7"/>
    </reaction>
</comment>
<evidence type="ECO:0000256" key="7">
    <source>
        <dbReference type="ARBA" id="ARBA00049244"/>
    </source>
</evidence>
<evidence type="ECO:0000256" key="4">
    <source>
        <dbReference type="ARBA" id="ARBA00022705"/>
    </source>
</evidence>
<evidence type="ECO:0000256" key="2">
    <source>
        <dbReference type="ARBA" id="ARBA00022679"/>
    </source>
</evidence>
<dbReference type="GO" id="GO:0003677">
    <property type="term" value="F:DNA binding"/>
    <property type="evidence" value="ECO:0007669"/>
    <property type="project" value="InterPro"/>
</dbReference>
<keyword evidence="4" id="KW-0235">DNA replication</keyword>
<keyword evidence="5" id="KW-0239">DNA-directed DNA polymerase</keyword>
<protein>
    <recommendedName>
        <fullName evidence="1">DNA-directed DNA polymerase</fullName>
        <ecNumber evidence="1">2.7.7.7</ecNumber>
    </recommendedName>
</protein>
<dbReference type="InterPro" id="IPR005790">
    <property type="entry name" value="DNA_polIII_delta"/>
</dbReference>